<proteinExistence type="predicted"/>
<accession>A0A133N0G4</accession>
<sequence>MLIEATLQDIEKYLGFSYNLSQDLTTSAFPTYLDGIKTKNAFYKSAYSSFSKSNSKILLFINNDEVLGWIDYYWIEQDHYLGFNVFNIQNNQQEAIEEFIEYSKPRYPNYTIYFGFPSDNTLSIEYLKSIDSEKIDENYVYTLSFEKYSPLECEGDIVSVNIENWNDFRDLHDKASDIYWNSDRLFNALNSKSNKKWNIFLYYEKNILKGCIYFVYTPLLMEVFGIDYKDDFDENIMRNLLIKCLNISKLDNQKHTTFFVEEKERKIVESVGFNFITKYELYTISLTD</sequence>
<dbReference type="EMBL" id="NDYI01000020">
    <property type="protein sequence ID" value="OXZ36988.1"/>
    <property type="molecule type" value="Genomic_DNA"/>
</dbReference>
<reference evidence="2" key="1">
    <citation type="submission" date="2017-04" db="EMBL/GenBank/DDBJ databases">
        <title>Finegoldia magna isolated from orthopedic joint implant-associated infections.</title>
        <authorList>
            <person name="Bjorklund S."/>
            <person name="Bruggemann H."/>
            <person name="Jensen A."/>
            <person name="Hellmark B."/>
            <person name="Soderquist B."/>
        </authorList>
    </citation>
    <scope>NUCLEOTIDE SEQUENCE [LARGE SCALE GENOMIC DNA]</scope>
    <source>
        <strain evidence="2">08T492</strain>
    </source>
</reference>
<evidence type="ECO:0000313" key="2">
    <source>
        <dbReference type="Proteomes" id="UP000215361"/>
    </source>
</evidence>
<dbReference type="RefSeq" id="WP_060790291.1">
    <property type="nucleotide sequence ID" value="NZ_KQ956479.1"/>
</dbReference>
<comment type="caution">
    <text evidence="1">The sequence shown here is derived from an EMBL/GenBank/DDBJ whole genome shotgun (WGS) entry which is preliminary data.</text>
</comment>
<protein>
    <submittedName>
        <fullName evidence="1">Uncharacterized protein</fullName>
    </submittedName>
</protein>
<name>A0A133N0G4_FINMA</name>
<gene>
    <name evidence="1" type="ORF">B9N56_07190</name>
</gene>
<evidence type="ECO:0000313" key="1">
    <source>
        <dbReference type="EMBL" id="OXZ36988.1"/>
    </source>
</evidence>
<dbReference type="AlphaFoldDB" id="A0A133N0G4"/>
<dbReference type="Proteomes" id="UP000215361">
    <property type="component" value="Unassembled WGS sequence"/>
</dbReference>
<organism evidence="1 2">
    <name type="scientific">Finegoldia magna</name>
    <name type="common">Peptostreptococcus magnus</name>
    <dbReference type="NCBI Taxonomy" id="1260"/>
    <lineage>
        <taxon>Bacteria</taxon>
        <taxon>Bacillati</taxon>
        <taxon>Bacillota</taxon>
        <taxon>Tissierellia</taxon>
        <taxon>Tissierellales</taxon>
        <taxon>Peptoniphilaceae</taxon>
        <taxon>Finegoldia</taxon>
    </lineage>
</organism>